<dbReference type="OrthoDB" id="1431247at2759"/>
<dbReference type="InParanoid" id="A0A067N3R6"/>
<feature type="non-terminal residue" evidence="3">
    <location>
        <position position="1"/>
    </location>
</feature>
<dbReference type="AlphaFoldDB" id="A0A067N3R6"/>
<feature type="domain" description="SHSP" evidence="2">
    <location>
        <begin position="1"/>
        <end position="80"/>
    </location>
</feature>
<dbReference type="InterPro" id="IPR008978">
    <property type="entry name" value="HSP20-like_chaperone"/>
</dbReference>
<evidence type="ECO:0000256" key="1">
    <source>
        <dbReference type="PROSITE-ProRule" id="PRU00285"/>
    </source>
</evidence>
<dbReference type="Gene3D" id="2.60.40.790">
    <property type="match status" value="1"/>
</dbReference>
<organism evidence="3 4">
    <name type="scientific">Botryobasidium botryosum (strain FD-172 SS1)</name>
    <dbReference type="NCBI Taxonomy" id="930990"/>
    <lineage>
        <taxon>Eukaryota</taxon>
        <taxon>Fungi</taxon>
        <taxon>Dikarya</taxon>
        <taxon>Basidiomycota</taxon>
        <taxon>Agaricomycotina</taxon>
        <taxon>Agaricomycetes</taxon>
        <taxon>Cantharellales</taxon>
        <taxon>Botryobasidiaceae</taxon>
        <taxon>Botryobasidium</taxon>
    </lineage>
</organism>
<protein>
    <recommendedName>
        <fullName evidence="2">SHSP domain-containing protein</fullName>
    </recommendedName>
</protein>
<dbReference type="HOGENOM" id="CLU_148795_2_0_1"/>
<reference evidence="4" key="1">
    <citation type="journal article" date="2014" name="Proc. Natl. Acad. Sci. U.S.A.">
        <title>Extensive sampling of basidiomycete genomes demonstrates inadequacy of the white-rot/brown-rot paradigm for wood decay fungi.</title>
        <authorList>
            <person name="Riley R."/>
            <person name="Salamov A.A."/>
            <person name="Brown D.W."/>
            <person name="Nagy L.G."/>
            <person name="Floudas D."/>
            <person name="Held B.W."/>
            <person name="Levasseur A."/>
            <person name="Lombard V."/>
            <person name="Morin E."/>
            <person name="Otillar R."/>
            <person name="Lindquist E.A."/>
            <person name="Sun H."/>
            <person name="LaButti K.M."/>
            <person name="Schmutz J."/>
            <person name="Jabbour D."/>
            <person name="Luo H."/>
            <person name="Baker S.E."/>
            <person name="Pisabarro A.G."/>
            <person name="Walton J.D."/>
            <person name="Blanchette R.A."/>
            <person name="Henrissat B."/>
            <person name="Martin F."/>
            <person name="Cullen D."/>
            <person name="Hibbett D.S."/>
            <person name="Grigoriev I.V."/>
        </authorList>
    </citation>
    <scope>NUCLEOTIDE SEQUENCE [LARGE SCALE GENOMIC DNA]</scope>
    <source>
        <strain evidence="4">FD-172 SS1</strain>
    </source>
</reference>
<comment type="similarity">
    <text evidence="1">Belongs to the small heat shock protein (HSP20) family.</text>
</comment>
<dbReference type="PROSITE" id="PS01031">
    <property type="entry name" value="SHSP"/>
    <property type="match status" value="1"/>
</dbReference>
<proteinExistence type="inferred from homology"/>
<evidence type="ECO:0000259" key="2">
    <source>
        <dbReference type="PROSITE" id="PS01031"/>
    </source>
</evidence>
<dbReference type="SUPFAM" id="SSF49764">
    <property type="entry name" value="HSP20-like chaperones"/>
    <property type="match status" value="1"/>
</dbReference>
<gene>
    <name evidence="3" type="ORF">BOTBODRAFT_82815</name>
</gene>
<dbReference type="EMBL" id="KL198016">
    <property type="protein sequence ID" value="KDQ21615.1"/>
    <property type="molecule type" value="Genomic_DNA"/>
</dbReference>
<dbReference type="InterPro" id="IPR002068">
    <property type="entry name" value="A-crystallin/Hsp20_dom"/>
</dbReference>
<name>A0A067N3R6_BOTB1</name>
<feature type="non-terminal residue" evidence="3">
    <location>
        <position position="80"/>
    </location>
</feature>
<dbReference type="Proteomes" id="UP000027195">
    <property type="component" value="Unassembled WGS sequence"/>
</dbReference>
<evidence type="ECO:0000313" key="3">
    <source>
        <dbReference type="EMBL" id="KDQ21615.1"/>
    </source>
</evidence>
<evidence type="ECO:0000313" key="4">
    <source>
        <dbReference type="Proteomes" id="UP000027195"/>
    </source>
</evidence>
<dbReference type="CDD" id="cd00298">
    <property type="entry name" value="ACD_sHsps_p23-like"/>
    <property type="match status" value="1"/>
</dbReference>
<sequence length="80" mass="8939">IGMETLDDSYRFSLPLPGFANHCISLAARRGSVLHVLADKWDGTNGGHFERLISFDHDADLDRVRAKFDGDTLVIIVARR</sequence>
<keyword evidence="4" id="KW-1185">Reference proteome</keyword>
<accession>A0A067N3R6</accession>